<sequence>MKKPVFAALLALLYCVSGAAQNMNQWRTPKGLPSGNEIGVRYSAQLFMGDGRGPEFEAISIDYARYNYYNIGFRTGLNLFFDDEVCDYYSIPMHFTWRTERIRGLVFPGDGEAGSWVAAALLSIIPKQFEAHTGFTPGMMLGPLSREPYSGNFLVKHRFSCTYDLGVRLIIPIWRFNLYGDFTYHCYLTDNFGFAYGDYRPGRSYMELGVGLSFNF</sequence>
<feature type="signal peptide" evidence="1">
    <location>
        <begin position="1"/>
        <end position="19"/>
    </location>
</feature>
<evidence type="ECO:0008006" key="4">
    <source>
        <dbReference type="Google" id="ProtNLM"/>
    </source>
</evidence>
<evidence type="ECO:0000313" key="2">
    <source>
        <dbReference type="EMBL" id="OUN02080.1"/>
    </source>
</evidence>
<dbReference type="RefSeq" id="WP_087403431.1">
    <property type="nucleotide sequence ID" value="NZ_NFHB01000010.1"/>
</dbReference>
<protein>
    <recommendedName>
        <fullName evidence="4">Outer membrane protein beta-barrel domain-containing protein</fullName>
    </recommendedName>
</protein>
<dbReference type="Proteomes" id="UP000195772">
    <property type="component" value="Unassembled WGS sequence"/>
</dbReference>
<dbReference type="EMBL" id="NFHB01000010">
    <property type="protein sequence ID" value="OUN02080.1"/>
    <property type="molecule type" value="Genomic_DNA"/>
</dbReference>
<comment type="caution">
    <text evidence="2">The sequence shown here is derived from an EMBL/GenBank/DDBJ whole genome shotgun (WGS) entry which is preliminary data.</text>
</comment>
<dbReference type="OrthoDB" id="1004061at2"/>
<gene>
    <name evidence="2" type="ORF">B5G41_13510</name>
</gene>
<reference evidence="3" key="1">
    <citation type="submission" date="2017-04" db="EMBL/GenBank/DDBJ databases">
        <title>Function of individual gut microbiota members based on whole genome sequencing of pure cultures obtained from chicken caecum.</title>
        <authorList>
            <person name="Medvecky M."/>
            <person name="Cejkova D."/>
            <person name="Polansky O."/>
            <person name="Karasova D."/>
            <person name="Kubasova T."/>
            <person name="Cizek A."/>
            <person name="Rychlik I."/>
        </authorList>
    </citation>
    <scope>NUCLEOTIDE SEQUENCE [LARGE SCALE GENOMIC DNA]</scope>
    <source>
        <strain evidence="3">An90</strain>
    </source>
</reference>
<feature type="chain" id="PRO_5012215236" description="Outer membrane protein beta-barrel domain-containing protein" evidence="1">
    <location>
        <begin position="20"/>
        <end position="216"/>
    </location>
</feature>
<dbReference type="AlphaFoldDB" id="A0A1Y3QZT1"/>
<evidence type="ECO:0000313" key="3">
    <source>
        <dbReference type="Proteomes" id="UP000195772"/>
    </source>
</evidence>
<keyword evidence="1" id="KW-0732">Signal</keyword>
<organism evidence="2 3">
    <name type="scientific">Alistipes onderdonkii</name>
    <dbReference type="NCBI Taxonomy" id="328813"/>
    <lineage>
        <taxon>Bacteria</taxon>
        <taxon>Pseudomonadati</taxon>
        <taxon>Bacteroidota</taxon>
        <taxon>Bacteroidia</taxon>
        <taxon>Bacteroidales</taxon>
        <taxon>Rikenellaceae</taxon>
        <taxon>Alistipes</taxon>
    </lineage>
</organism>
<name>A0A1Y3QZT1_9BACT</name>
<accession>A0A1Y3QZT1</accession>
<proteinExistence type="predicted"/>
<evidence type="ECO:0000256" key="1">
    <source>
        <dbReference type="SAM" id="SignalP"/>
    </source>
</evidence>